<dbReference type="InterPro" id="IPR003772">
    <property type="entry name" value="YceD"/>
</dbReference>
<dbReference type="STRING" id="68895.RR42_m2867"/>
<dbReference type="PANTHER" id="PTHR38099">
    <property type="entry name" value="LARGE RIBOSOMAL RNA SUBUNIT ACCUMULATION PROTEIN YCED"/>
    <property type="match status" value="1"/>
</dbReference>
<evidence type="ECO:0000256" key="4">
    <source>
        <dbReference type="ARBA" id="ARBA00022517"/>
    </source>
</evidence>
<keyword evidence="7" id="KW-0689">Ribosomal protein</keyword>
<evidence type="ECO:0000313" key="8">
    <source>
        <dbReference type="Proteomes" id="UP000031843"/>
    </source>
</evidence>
<accession>A0A0C4YHR9</accession>
<organism evidence="7 8">
    <name type="scientific">Cupriavidus basilensis</name>
    <dbReference type="NCBI Taxonomy" id="68895"/>
    <lineage>
        <taxon>Bacteria</taxon>
        <taxon>Pseudomonadati</taxon>
        <taxon>Pseudomonadota</taxon>
        <taxon>Betaproteobacteria</taxon>
        <taxon>Burkholderiales</taxon>
        <taxon>Burkholderiaceae</taxon>
        <taxon>Cupriavidus</taxon>
    </lineage>
</organism>
<dbReference type="Pfam" id="PF02620">
    <property type="entry name" value="YceD"/>
    <property type="match status" value="1"/>
</dbReference>
<dbReference type="Proteomes" id="UP000031843">
    <property type="component" value="Chromosome main"/>
</dbReference>
<dbReference type="PANTHER" id="PTHR38099:SF1">
    <property type="entry name" value="LARGE RIBOSOMAL RNA SUBUNIT ACCUMULATION PROTEIN YCED"/>
    <property type="match status" value="1"/>
</dbReference>
<keyword evidence="7" id="KW-0687">Ribonucleoprotein</keyword>
<name>A0A0C4YHR9_9BURK</name>
<keyword evidence="4" id="KW-0690">Ribosome biogenesis</keyword>
<evidence type="ECO:0000256" key="1">
    <source>
        <dbReference type="ARBA" id="ARBA00002868"/>
    </source>
</evidence>
<keyword evidence="8" id="KW-1185">Reference proteome</keyword>
<sequence length="198" mass="21403">MTQPIDLRALDLFAFCRAGDDATGEVAARDLPRIIAETAAQAPASAPDEVFSYALSGFVEEEASEPGKPAVERLFIDLAVNGRVWLDCQRCLQVYEQLIATDMCFEVVASEADADAAPMDDDELDVIVGSKRFDLLTLIEDEVLLALPVAPKHDVCPTVHESLVTGVDGQAEPEPEVLPEEEKRPSPFAALAGLKTKH</sequence>
<dbReference type="GO" id="GO:0042254">
    <property type="term" value="P:ribosome biogenesis"/>
    <property type="evidence" value="ECO:0007669"/>
    <property type="project" value="UniProtKB-KW"/>
</dbReference>
<dbReference type="AlphaFoldDB" id="A0A0C4YHR9"/>
<dbReference type="KEGG" id="cbw:RR42_m2867"/>
<comment type="function">
    <text evidence="1">Plays a role in synthesis, processing and/or stability of 23S rRNA.</text>
</comment>
<dbReference type="GO" id="GO:0005829">
    <property type="term" value="C:cytosol"/>
    <property type="evidence" value="ECO:0007669"/>
    <property type="project" value="TreeGrafter"/>
</dbReference>
<dbReference type="EMBL" id="CP010536">
    <property type="protein sequence ID" value="AJG20241.1"/>
    <property type="molecule type" value="Genomic_DNA"/>
</dbReference>
<evidence type="ECO:0000256" key="2">
    <source>
        <dbReference type="ARBA" id="ARBA00010740"/>
    </source>
</evidence>
<feature type="region of interest" description="Disordered" evidence="6">
    <location>
        <begin position="166"/>
        <end position="198"/>
    </location>
</feature>
<dbReference type="InterPro" id="IPR039255">
    <property type="entry name" value="YceD_bac"/>
</dbReference>
<protein>
    <recommendedName>
        <fullName evidence="3">Large ribosomal RNA subunit accumulation protein YceD</fullName>
    </recommendedName>
    <alternativeName>
        <fullName evidence="5">23S rRNA accumulation protein YceD</fullName>
    </alternativeName>
</protein>
<dbReference type="GO" id="GO:0005840">
    <property type="term" value="C:ribosome"/>
    <property type="evidence" value="ECO:0007669"/>
    <property type="project" value="UniProtKB-KW"/>
</dbReference>
<dbReference type="RefSeq" id="WP_043347901.1">
    <property type="nucleotide sequence ID" value="NZ_CP010536.1"/>
</dbReference>
<evidence type="ECO:0000256" key="5">
    <source>
        <dbReference type="ARBA" id="ARBA00031841"/>
    </source>
</evidence>
<comment type="similarity">
    <text evidence="2">Belongs to the DUF177 domain family.</text>
</comment>
<evidence type="ECO:0000256" key="6">
    <source>
        <dbReference type="SAM" id="MobiDB-lite"/>
    </source>
</evidence>
<gene>
    <name evidence="7" type="ORF">RR42_m2867</name>
</gene>
<reference evidence="7 8" key="1">
    <citation type="journal article" date="2015" name="Genome Announc.">
        <title>Complete Genome Sequence of Cupriavidus basilensis 4G11, Isolated from the Oak Ridge Field Research Center Site.</title>
        <authorList>
            <person name="Ray J."/>
            <person name="Waters R.J."/>
            <person name="Skerker J.M."/>
            <person name="Kuehl J.V."/>
            <person name="Price M.N."/>
            <person name="Huang J."/>
            <person name="Chakraborty R."/>
            <person name="Arkin A.P."/>
            <person name="Deutschbauer A."/>
        </authorList>
    </citation>
    <scope>NUCLEOTIDE SEQUENCE [LARGE SCALE GENOMIC DNA]</scope>
    <source>
        <strain evidence="7">4G11</strain>
    </source>
</reference>
<proteinExistence type="inferred from homology"/>
<dbReference type="OrthoDB" id="5297600at2"/>
<evidence type="ECO:0000256" key="3">
    <source>
        <dbReference type="ARBA" id="ARBA00015716"/>
    </source>
</evidence>
<evidence type="ECO:0000313" key="7">
    <source>
        <dbReference type="EMBL" id="AJG20241.1"/>
    </source>
</evidence>